<feature type="zinc finger region" description="C3H1-type" evidence="10">
    <location>
        <begin position="22"/>
        <end position="44"/>
    </location>
</feature>
<keyword evidence="14" id="KW-1185">Reference proteome</keyword>
<dbReference type="EC" id="2.3.2.27" evidence="2"/>
<dbReference type="GO" id="GO:0008270">
    <property type="term" value="F:zinc ion binding"/>
    <property type="evidence" value="ECO:0007669"/>
    <property type="project" value="UniProtKB-KW"/>
</dbReference>
<evidence type="ECO:0000256" key="1">
    <source>
        <dbReference type="ARBA" id="ARBA00000900"/>
    </source>
</evidence>
<comment type="catalytic activity">
    <reaction evidence="1">
        <text>S-ubiquitinyl-[E2 ubiquitin-conjugating enzyme]-L-cysteine + [acceptor protein]-L-lysine = [E2 ubiquitin-conjugating enzyme]-L-cysteine + N(6)-ubiquitinyl-[acceptor protein]-L-lysine.</text>
        <dbReference type="EC" id="2.3.2.27"/>
    </reaction>
</comment>
<keyword evidence="6 10" id="KW-0863">Zinc-finger</keyword>
<evidence type="ECO:0000256" key="9">
    <source>
        <dbReference type="ARBA" id="ARBA00042581"/>
    </source>
</evidence>
<organism evidence="13 14">
    <name type="scientific">Canis lupus dingo</name>
    <name type="common">dingo</name>
    <dbReference type="NCBI Taxonomy" id="286419"/>
    <lineage>
        <taxon>Eukaryota</taxon>
        <taxon>Metazoa</taxon>
        <taxon>Chordata</taxon>
        <taxon>Craniata</taxon>
        <taxon>Vertebrata</taxon>
        <taxon>Euteleostomi</taxon>
        <taxon>Mammalia</taxon>
        <taxon>Eutheria</taxon>
        <taxon>Laurasiatheria</taxon>
        <taxon>Carnivora</taxon>
        <taxon>Caniformia</taxon>
        <taxon>Canidae</taxon>
        <taxon>Canis</taxon>
    </lineage>
</organism>
<sequence length="263" mass="28759">LHGEGDNCRYSHDPSDCPYGVACRRFQRGCCIYGDRCRDEHGKPVKQEEVPAADLTAKSSLAPSSSLSLAAGPVVEMNMGEAKSRNSNSATVGAGSEDWVNAIELVPGAPPQGSATKEELEKEQTATGTKKQLWPSAAGGECPYRENRVYLHGDSCDRCGLRVLHLMDAAQRSQHRRSCSEAHGKDVELSSAVQHSKDVVCGICMEVVYEKANPSECHFGIVTNCNPTYCLKCIRKWRSAKQLESEIIKSCPQCRIPFNCHSK</sequence>
<dbReference type="GO" id="GO:0061630">
    <property type="term" value="F:ubiquitin protein ligase activity"/>
    <property type="evidence" value="ECO:0007669"/>
    <property type="project" value="UniProtKB-EC"/>
</dbReference>
<evidence type="ECO:0000313" key="13">
    <source>
        <dbReference type="Ensembl" id="ENSCAFP00020029868.1"/>
    </source>
</evidence>
<reference evidence="13" key="2">
    <citation type="submission" date="2025-09" db="UniProtKB">
        <authorList>
            <consortium name="Ensembl"/>
        </authorList>
    </citation>
    <scope>IDENTIFICATION</scope>
</reference>
<feature type="domain" description="RING-type" evidence="11">
    <location>
        <begin position="201"/>
        <end position="255"/>
    </location>
</feature>
<keyword evidence="4 10" id="KW-0479">Metal-binding</keyword>
<dbReference type="InterPro" id="IPR045072">
    <property type="entry name" value="MKRN-like"/>
</dbReference>
<keyword evidence="3" id="KW-0808">Transferase</keyword>
<keyword evidence="5" id="KW-0677">Repeat</keyword>
<dbReference type="GeneTree" id="ENSGT00950000183077"/>
<evidence type="ECO:0000256" key="7">
    <source>
        <dbReference type="ARBA" id="ARBA00022786"/>
    </source>
</evidence>
<dbReference type="AlphaFoldDB" id="A0A8C0R6G0"/>
<evidence type="ECO:0000256" key="8">
    <source>
        <dbReference type="ARBA" id="ARBA00022833"/>
    </source>
</evidence>
<dbReference type="PANTHER" id="PTHR11224">
    <property type="entry name" value="MAKORIN-RELATED"/>
    <property type="match status" value="1"/>
</dbReference>
<dbReference type="InterPro" id="IPR001841">
    <property type="entry name" value="Znf_RING"/>
</dbReference>
<evidence type="ECO:0000256" key="10">
    <source>
        <dbReference type="PROSITE-ProRule" id="PRU00723"/>
    </source>
</evidence>
<dbReference type="Proteomes" id="UP000694391">
    <property type="component" value="Unplaced"/>
</dbReference>
<keyword evidence="8 10" id="KW-0862">Zinc</keyword>
<accession>A0A8C0R6G0</accession>
<dbReference type="PROSITE" id="PS50103">
    <property type="entry name" value="ZF_C3H1"/>
    <property type="match status" value="1"/>
</dbReference>
<dbReference type="InterPro" id="IPR013083">
    <property type="entry name" value="Znf_RING/FYVE/PHD"/>
</dbReference>
<dbReference type="Ensembl" id="ENSCAFT00020034428.1">
    <property type="protein sequence ID" value="ENSCAFP00020029868.1"/>
    <property type="gene ID" value="ENSCAFG00020023262.1"/>
</dbReference>
<dbReference type="PANTHER" id="PTHR11224:SF37">
    <property type="entry name" value="E3 UBIQUITIN-PROTEIN LIGASE MAKORIN-1"/>
    <property type="match status" value="1"/>
</dbReference>
<evidence type="ECO:0000259" key="12">
    <source>
        <dbReference type="PROSITE" id="PS50103"/>
    </source>
</evidence>
<evidence type="ECO:0000259" key="11">
    <source>
        <dbReference type="PROSITE" id="PS50089"/>
    </source>
</evidence>
<dbReference type="PROSITE" id="PS50089">
    <property type="entry name" value="ZF_RING_2"/>
    <property type="match status" value="1"/>
</dbReference>
<dbReference type="InterPro" id="IPR000571">
    <property type="entry name" value="Znf_CCCH"/>
</dbReference>
<protein>
    <recommendedName>
        <fullName evidence="2">RING-type E3 ubiquitin transferase</fullName>
        <ecNumber evidence="2">2.3.2.27</ecNumber>
    </recommendedName>
    <alternativeName>
        <fullName evidence="9">RING-type E3 ubiquitin transferase makorin-1</fullName>
    </alternativeName>
</protein>
<feature type="domain" description="C3H1-type" evidence="12">
    <location>
        <begin position="22"/>
        <end position="44"/>
    </location>
</feature>
<dbReference type="FunFam" id="3.30.40.10:FF:000117">
    <property type="entry name" value="Probable E3 ubiquitin-protein ligase makorin-1"/>
    <property type="match status" value="1"/>
</dbReference>
<reference evidence="13" key="1">
    <citation type="submission" date="2025-08" db="UniProtKB">
        <authorList>
            <consortium name="Ensembl"/>
        </authorList>
    </citation>
    <scope>IDENTIFICATION</scope>
</reference>
<name>A0A8C0R6G0_CANLU</name>
<evidence type="ECO:0000256" key="4">
    <source>
        <dbReference type="ARBA" id="ARBA00022723"/>
    </source>
</evidence>
<evidence type="ECO:0000256" key="2">
    <source>
        <dbReference type="ARBA" id="ARBA00012483"/>
    </source>
</evidence>
<evidence type="ECO:0000256" key="6">
    <source>
        <dbReference type="ARBA" id="ARBA00022771"/>
    </source>
</evidence>
<evidence type="ECO:0000256" key="5">
    <source>
        <dbReference type="ARBA" id="ARBA00022737"/>
    </source>
</evidence>
<dbReference type="SUPFAM" id="SSF57850">
    <property type="entry name" value="RING/U-box"/>
    <property type="match status" value="1"/>
</dbReference>
<dbReference type="GO" id="GO:0000209">
    <property type="term" value="P:protein polyubiquitination"/>
    <property type="evidence" value="ECO:0007669"/>
    <property type="project" value="InterPro"/>
</dbReference>
<dbReference type="Gene3D" id="3.30.40.10">
    <property type="entry name" value="Zinc/RING finger domain, C3HC4 (zinc finger)"/>
    <property type="match status" value="1"/>
</dbReference>
<keyword evidence="7" id="KW-0833">Ubl conjugation pathway</keyword>
<evidence type="ECO:0000256" key="3">
    <source>
        <dbReference type="ARBA" id="ARBA00022679"/>
    </source>
</evidence>
<evidence type="ECO:0000313" key="14">
    <source>
        <dbReference type="Proteomes" id="UP000694391"/>
    </source>
</evidence>
<proteinExistence type="predicted"/>